<accession>X1E6C7</accession>
<evidence type="ECO:0000256" key="4">
    <source>
        <dbReference type="ARBA" id="ARBA00023014"/>
    </source>
</evidence>
<evidence type="ECO:0000259" key="5">
    <source>
        <dbReference type="PROSITE" id="PS51918"/>
    </source>
</evidence>
<comment type="caution">
    <text evidence="6">The sequence shown here is derived from an EMBL/GenBank/DDBJ whole genome shotgun (WGS) entry which is preliminary data.</text>
</comment>
<organism evidence="6">
    <name type="scientific">marine sediment metagenome</name>
    <dbReference type="NCBI Taxonomy" id="412755"/>
    <lineage>
        <taxon>unclassified sequences</taxon>
        <taxon>metagenomes</taxon>
        <taxon>ecological metagenomes</taxon>
    </lineage>
</organism>
<gene>
    <name evidence="6" type="ORF">S03H2_10058</name>
</gene>
<dbReference type="PANTHER" id="PTHR11228:SF7">
    <property type="entry name" value="PQQA PEPTIDE CYCLASE"/>
    <property type="match status" value="1"/>
</dbReference>
<dbReference type="InterPro" id="IPR013785">
    <property type="entry name" value="Aldolase_TIM"/>
</dbReference>
<reference evidence="6" key="1">
    <citation type="journal article" date="2014" name="Front. Microbiol.">
        <title>High frequency of phylogenetically diverse reductive dehalogenase-homologous genes in deep subseafloor sedimentary metagenomes.</title>
        <authorList>
            <person name="Kawai M."/>
            <person name="Futagami T."/>
            <person name="Toyoda A."/>
            <person name="Takaki Y."/>
            <person name="Nishi S."/>
            <person name="Hori S."/>
            <person name="Arai W."/>
            <person name="Tsubouchi T."/>
            <person name="Morono Y."/>
            <person name="Uchiyama I."/>
            <person name="Ito T."/>
            <person name="Fujiyama A."/>
            <person name="Inagaki F."/>
            <person name="Takami H."/>
        </authorList>
    </citation>
    <scope>NUCLEOTIDE SEQUENCE</scope>
    <source>
        <strain evidence="6">Expedition CK06-06</strain>
    </source>
</reference>
<keyword evidence="2" id="KW-0479">Metal-binding</keyword>
<evidence type="ECO:0000256" key="3">
    <source>
        <dbReference type="ARBA" id="ARBA00023004"/>
    </source>
</evidence>
<feature type="non-terminal residue" evidence="6">
    <location>
        <position position="207"/>
    </location>
</feature>
<dbReference type="PROSITE" id="PS51918">
    <property type="entry name" value="RADICAL_SAM"/>
    <property type="match status" value="1"/>
</dbReference>
<dbReference type="EMBL" id="BARU01005196">
    <property type="protein sequence ID" value="GAH28102.1"/>
    <property type="molecule type" value="Genomic_DNA"/>
</dbReference>
<evidence type="ECO:0000313" key="6">
    <source>
        <dbReference type="EMBL" id="GAH28102.1"/>
    </source>
</evidence>
<dbReference type="GO" id="GO:0003824">
    <property type="term" value="F:catalytic activity"/>
    <property type="evidence" value="ECO:0007669"/>
    <property type="project" value="InterPro"/>
</dbReference>
<keyword evidence="4" id="KW-0411">Iron-sulfur</keyword>
<dbReference type="InterPro" id="IPR058240">
    <property type="entry name" value="rSAM_sf"/>
</dbReference>
<dbReference type="CDD" id="cd01335">
    <property type="entry name" value="Radical_SAM"/>
    <property type="match status" value="1"/>
</dbReference>
<evidence type="ECO:0000256" key="2">
    <source>
        <dbReference type="ARBA" id="ARBA00022723"/>
    </source>
</evidence>
<dbReference type="Gene3D" id="3.20.20.70">
    <property type="entry name" value="Aldolase class I"/>
    <property type="match status" value="1"/>
</dbReference>
<dbReference type="AlphaFoldDB" id="X1E6C7"/>
<dbReference type="GO" id="GO:0051536">
    <property type="term" value="F:iron-sulfur cluster binding"/>
    <property type="evidence" value="ECO:0007669"/>
    <property type="project" value="UniProtKB-KW"/>
</dbReference>
<evidence type="ECO:0000256" key="1">
    <source>
        <dbReference type="ARBA" id="ARBA00022691"/>
    </source>
</evidence>
<dbReference type="SUPFAM" id="SSF102114">
    <property type="entry name" value="Radical SAM enzymes"/>
    <property type="match status" value="1"/>
</dbReference>
<dbReference type="Pfam" id="PF04055">
    <property type="entry name" value="Radical_SAM"/>
    <property type="match status" value="1"/>
</dbReference>
<keyword evidence="1" id="KW-0949">S-adenosyl-L-methionine</keyword>
<dbReference type="PANTHER" id="PTHR11228">
    <property type="entry name" value="RADICAL SAM DOMAIN PROTEIN"/>
    <property type="match status" value="1"/>
</dbReference>
<dbReference type="InterPro" id="IPR050377">
    <property type="entry name" value="Radical_SAM_PqqE_MftC-like"/>
</dbReference>
<keyword evidence="3" id="KW-0408">Iron</keyword>
<dbReference type="InterPro" id="IPR007197">
    <property type="entry name" value="rSAM"/>
</dbReference>
<proteinExistence type="predicted"/>
<sequence length="207" mass="23116">MKEGNKEKELSLPEIKSLARSLRSLGAISVALGGGEPFMREDLPEIVAAFRDEGLWVRIVTNGIKPAPEDIRAVVRAGLTSVSTSLDSLSSETQDFIRRSKDTLPQIIHSLDLFRELLPQKGRRLLLNTVVSRLNLKELPEIARFARGKGYLASFIPVVLAPSPSTQDPFAAYAPELAIRKEDHPAVDEVYKRLKEMKRKSYPLLQE</sequence>
<protein>
    <recommendedName>
        <fullName evidence="5">Radical SAM core domain-containing protein</fullName>
    </recommendedName>
</protein>
<name>X1E6C7_9ZZZZ</name>
<dbReference type="GO" id="GO:0046872">
    <property type="term" value="F:metal ion binding"/>
    <property type="evidence" value="ECO:0007669"/>
    <property type="project" value="UniProtKB-KW"/>
</dbReference>
<feature type="domain" description="Radical SAM core" evidence="5">
    <location>
        <begin position="1"/>
        <end position="204"/>
    </location>
</feature>